<feature type="transmembrane region" description="Helical" evidence="1">
    <location>
        <begin position="59"/>
        <end position="79"/>
    </location>
</feature>
<evidence type="ECO:0000313" key="3">
    <source>
        <dbReference type="Proteomes" id="UP000264883"/>
    </source>
</evidence>
<feature type="transmembrane region" description="Helical" evidence="1">
    <location>
        <begin position="117"/>
        <end position="139"/>
    </location>
</feature>
<dbReference type="GO" id="GO:0005886">
    <property type="term" value="C:plasma membrane"/>
    <property type="evidence" value="ECO:0007669"/>
    <property type="project" value="UniProtKB-SubCell"/>
</dbReference>
<keyword evidence="1" id="KW-1133">Transmembrane helix</keyword>
<dbReference type="Proteomes" id="UP000264883">
    <property type="component" value="Chromosome"/>
</dbReference>
<proteinExistence type="predicted"/>
<protein>
    <submittedName>
        <fullName evidence="2">ABC transporter</fullName>
    </submittedName>
</protein>
<dbReference type="KEGG" id="cia:BEN51_09710"/>
<keyword evidence="1" id="KW-0472">Membrane</keyword>
<gene>
    <name evidence="2" type="ORF">BEN51_09710</name>
</gene>
<keyword evidence="3" id="KW-1185">Reference proteome</keyword>
<sequence>MRINPVLRNEAKITVRNKRFTLMLFFYIVVVSIGVVLYYKSFTSEIYVNGLYMQSTTTLYVLMSIVQAIFLIFMVPSLTSSAISSEREKQTLDILLSTKLTPFQIIIGKLLSSSLKVVMLIICTIPLYGICSLIGGVSIVNILELAGFFIVNTIFVGAIGMLISTYAKTSKVSTTITYFLVLFIYIGILIIAYILFMFSMRNNYMNPNIKVNPIIYLSPVTGFISLLSNQLGARETIFYFFQYSGISSYTEYISIGIQLVLSAIFLYLASVKLNPLKKERVKRKSKKLKE</sequence>
<reference evidence="2 3" key="1">
    <citation type="submission" date="2016-08" db="EMBL/GenBank/DDBJ databases">
        <title>Complete Genome Sequence Of The Indigo Reducing Clostridium isatidis DSM15098.</title>
        <authorList>
            <person name="Little G.T."/>
            <person name="Minton N.P."/>
        </authorList>
    </citation>
    <scope>NUCLEOTIDE SEQUENCE [LARGE SCALE GENOMIC DNA]</scope>
    <source>
        <strain evidence="2 3">DSM 15098</strain>
    </source>
</reference>
<organism evidence="2 3">
    <name type="scientific">Clostridium isatidis</name>
    <dbReference type="NCBI Taxonomy" id="182773"/>
    <lineage>
        <taxon>Bacteria</taxon>
        <taxon>Bacillati</taxon>
        <taxon>Bacillota</taxon>
        <taxon>Clostridia</taxon>
        <taxon>Eubacteriales</taxon>
        <taxon>Clostridiaceae</taxon>
        <taxon>Clostridium</taxon>
    </lineage>
</organism>
<dbReference type="EMBL" id="CP016786">
    <property type="protein sequence ID" value="ASW43748.1"/>
    <property type="molecule type" value="Genomic_DNA"/>
</dbReference>
<feature type="transmembrane region" description="Helical" evidence="1">
    <location>
        <begin position="20"/>
        <end position="39"/>
    </location>
</feature>
<dbReference type="RefSeq" id="WP_119865882.1">
    <property type="nucleotide sequence ID" value="NZ_CP016786.1"/>
</dbReference>
<dbReference type="Pfam" id="PF12679">
    <property type="entry name" value="ABC2_membrane_2"/>
    <property type="match status" value="1"/>
</dbReference>
<accession>A0A343JDZ0</accession>
<name>A0A343JDZ0_9CLOT</name>
<evidence type="ECO:0000313" key="2">
    <source>
        <dbReference type="EMBL" id="ASW43748.1"/>
    </source>
</evidence>
<keyword evidence="1" id="KW-0812">Transmembrane</keyword>
<feature type="transmembrane region" description="Helical" evidence="1">
    <location>
        <begin position="145"/>
        <end position="164"/>
    </location>
</feature>
<evidence type="ECO:0000256" key="1">
    <source>
        <dbReference type="SAM" id="Phobius"/>
    </source>
</evidence>
<dbReference type="PANTHER" id="PTHR43471">
    <property type="entry name" value="ABC TRANSPORTER PERMEASE"/>
    <property type="match status" value="1"/>
</dbReference>
<dbReference type="GO" id="GO:0140359">
    <property type="term" value="F:ABC-type transporter activity"/>
    <property type="evidence" value="ECO:0007669"/>
    <property type="project" value="InterPro"/>
</dbReference>
<dbReference type="AlphaFoldDB" id="A0A343JDZ0"/>
<feature type="transmembrane region" description="Helical" evidence="1">
    <location>
        <begin position="176"/>
        <end position="198"/>
    </location>
</feature>
<dbReference type="OrthoDB" id="9815855at2"/>
<feature type="transmembrane region" description="Helical" evidence="1">
    <location>
        <begin position="252"/>
        <end position="273"/>
    </location>
</feature>